<protein>
    <submittedName>
        <fullName evidence="1">Uncharacterized protein</fullName>
    </submittedName>
</protein>
<accession>A0ABY9AKG7</accession>
<dbReference type="RefSeq" id="WP_011794778.1">
    <property type="nucleotide sequence ID" value="NZ_CP023687.1"/>
</dbReference>
<gene>
    <name evidence="1" type="ORF">QRO08_16540</name>
</gene>
<proteinExistence type="predicted"/>
<dbReference type="EMBL" id="CP127363">
    <property type="protein sequence ID" value="WIY47436.1"/>
    <property type="molecule type" value="Genomic_DNA"/>
</dbReference>
<reference evidence="1 2" key="1">
    <citation type="submission" date="2023-06" db="EMBL/GenBank/DDBJ databases">
        <authorList>
            <person name="Ham H."/>
            <person name="Park D.S."/>
        </authorList>
    </citation>
    <scope>NUCLEOTIDE SEQUENCE [LARGE SCALE GENOMIC DNA]</scope>
    <source>
        <strain evidence="1 2">KACC 17005</strain>
    </source>
</reference>
<dbReference type="Proteomes" id="UP001242732">
    <property type="component" value="Chromosome"/>
</dbReference>
<organism evidence="1 2">
    <name type="scientific">Paracidovorax citrulli</name>
    <name type="common">Acidovorax citrulli</name>
    <dbReference type="NCBI Taxonomy" id="80869"/>
    <lineage>
        <taxon>Bacteria</taxon>
        <taxon>Pseudomonadati</taxon>
        <taxon>Pseudomonadota</taxon>
        <taxon>Betaproteobacteria</taxon>
        <taxon>Burkholderiales</taxon>
        <taxon>Comamonadaceae</taxon>
        <taxon>Paracidovorax</taxon>
    </lineage>
</organism>
<evidence type="ECO:0000313" key="2">
    <source>
        <dbReference type="Proteomes" id="UP001242732"/>
    </source>
</evidence>
<sequence length="98" mass="10614">MPAHHLYTVALRDLSDLPPYRRAAAEAKYARALELQLGGPEGVAGSLATVQRLQRRASSGAEAAAQIHRWARAVSIARRIALRGLGQVEGVFFVVRTP</sequence>
<evidence type="ECO:0000313" key="1">
    <source>
        <dbReference type="EMBL" id="WIY47436.1"/>
    </source>
</evidence>
<keyword evidence="2" id="KW-1185">Reference proteome</keyword>
<name>A0ABY9AKG7_PARCI</name>